<keyword evidence="1" id="KW-0934">Plastid</keyword>
<accession>A0A1G4NUQ0</accession>
<name>A0A1G4NUQ0_9FLOR</name>
<reference evidence="1" key="2">
    <citation type="submission" date="2016-10" db="EMBL/GenBank/DDBJ databases">
        <authorList>
            <person name="de Groot N.N."/>
        </authorList>
    </citation>
    <scope>NUCLEOTIDE SEQUENCE</scope>
    <source>
        <strain evidence="1">J.0158</strain>
    </source>
</reference>
<dbReference type="GeneID" id="30000505"/>
<protein>
    <recommendedName>
        <fullName evidence="2">DUF4346 domain-containing protein</fullName>
    </recommendedName>
</protein>
<proteinExistence type="predicted"/>
<sequence length="90" mass="10299">MYKLDNIYCKITVIADLYICVEFNLRTQSISNKIFPRLLFKSQSSDNIIKLMSSHLSLISELSAQHSLYIGGELVKAELACMTFQEYVQS</sequence>
<organism evidence="1">
    <name type="scientific">Izziella formosana</name>
    <dbReference type="NCBI Taxonomy" id="1653389"/>
    <lineage>
        <taxon>Eukaryota</taxon>
        <taxon>Rhodophyta</taxon>
        <taxon>Florideophyceae</taxon>
        <taxon>Nemaliophycidae</taxon>
        <taxon>Nemaliales</taxon>
        <taxon>Liagoraceae</taxon>
        <taxon>Izziella</taxon>
    </lineage>
</organism>
<reference evidence="1" key="1">
    <citation type="submission" date="2016-10" db="EMBL/GenBank/DDBJ databases">
        <title>Chloroplast genomes as a tool to resolve red algal phylogenies: a case study in the Nemaliales.</title>
        <authorList>
            <person name="Costa J.F."/>
            <person name="Lin S.M."/>
            <person name="Macaya E.C."/>
            <person name="Fernandez-Garcia C."/>
            <person name="Verbruggen H."/>
        </authorList>
    </citation>
    <scope>NUCLEOTIDE SEQUENCE</scope>
    <source>
        <strain evidence="1">J.0158</strain>
    </source>
</reference>
<evidence type="ECO:0008006" key="2">
    <source>
        <dbReference type="Google" id="ProtNLM"/>
    </source>
</evidence>
<gene>
    <name evidence="1" type="primary">ORF_1</name>
    <name evidence="1" type="ORF">J0158_78</name>
</gene>
<dbReference type="RefSeq" id="YP_009314080.1">
    <property type="nucleotide sequence ID" value="NC_031660.1"/>
</dbReference>
<geneLocation type="chloroplast" evidence="1"/>
<dbReference type="AlphaFoldDB" id="A0A1G4NUQ0"/>
<dbReference type="EMBL" id="LT622868">
    <property type="protein sequence ID" value="SCW22334.1"/>
    <property type="molecule type" value="Genomic_DNA"/>
</dbReference>
<keyword evidence="1" id="KW-0150">Chloroplast</keyword>
<evidence type="ECO:0000313" key="1">
    <source>
        <dbReference type="EMBL" id="SCW22334.1"/>
    </source>
</evidence>